<accession>N1VWF8</accession>
<evidence type="ECO:0000313" key="2">
    <source>
        <dbReference type="Proteomes" id="UP000012371"/>
    </source>
</evidence>
<gene>
    <name evidence="1" type="ORF">LEP1GSC203_0145</name>
</gene>
<organism evidence="1 2">
    <name type="scientific">Leptospira terpstrae serovar Hualin str. LT 11-33 = ATCC 700639</name>
    <dbReference type="NCBI Taxonomy" id="1257025"/>
    <lineage>
        <taxon>Bacteria</taxon>
        <taxon>Pseudomonadati</taxon>
        <taxon>Spirochaetota</taxon>
        <taxon>Spirochaetia</taxon>
        <taxon>Leptospirales</taxon>
        <taxon>Leptospiraceae</taxon>
        <taxon>Leptospira</taxon>
    </lineage>
</organism>
<evidence type="ECO:0000313" key="1">
    <source>
        <dbReference type="EMBL" id="EMY59751.1"/>
    </source>
</evidence>
<protein>
    <submittedName>
        <fullName evidence="1">Uncharacterized protein</fullName>
    </submittedName>
</protein>
<reference evidence="1" key="1">
    <citation type="submission" date="2013-03" db="EMBL/GenBank/DDBJ databases">
        <authorList>
            <person name="Harkins D.M."/>
            <person name="Durkin A.S."/>
            <person name="Brinkac L.M."/>
            <person name="Haft D.H."/>
            <person name="Selengut J.D."/>
            <person name="Sanka R."/>
            <person name="DePew J."/>
            <person name="Purushe J."/>
            <person name="Hartskeerl R.A."/>
            <person name="Ahmed A."/>
            <person name="van der Linden H."/>
            <person name="Goris M.G.A."/>
            <person name="Vinetz J.M."/>
            <person name="Sutton G.G."/>
            <person name="Nierman W.C."/>
            <person name="Fouts D.E."/>
        </authorList>
    </citation>
    <scope>NUCLEOTIDE SEQUENCE [LARGE SCALE GENOMIC DNA]</scope>
    <source>
        <strain evidence="1">LT 11-33</strain>
    </source>
</reference>
<proteinExistence type="predicted"/>
<dbReference type="EMBL" id="AOGW02000023">
    <property type="protein sequence ID" value="EMY59751.1"/>
    <property type="molecule type" value="Genomic_DNA"/>
</dbReference>
<keyword evidence="2" id="KW-1185">Reference proteome</keyword>
<dbReference type="AlphaFoldDB" id="N1VWF8"/>
<dbReference type="STRING" id="1257025.LEP1GSC203_0145"/>
<name>N1VWF8_9LEPT</name>
<comment type="caution">
    <text evidence="1">The sequence shown here is derived from an EMBL/GenBank/DDBJ whole genome shotgun (WGS) entry which is preliminary data.</text>
</comment>
<sequence length="44" mass="5307">MEKVEQRIQLCHLFYESPISEVDWAPRNGLVDWSFNLPNNRAFR</sequence>
<dbReference type="Proteomes" id="UP000012371">
    <property type="component" value="Unassembled WGS sequence"/>
</dbReference>